<dbReference type="RefSeq" id="WP_198736178.1">
    <property type="nucleotide sequence ID" value="NZ_JAEIOT010000007.1"/>
</dbReference>
<protein>
    <recommendedName>
        <fullName evidence="4">DUF4020 domain-containing protein</fullName>
    </recommendedName>
</protein>
<reference evidence="2 3" key="1">
    <citation type="submission" date="2020-12" db="EMBL/GenBank/DDBJ databases">
        <title>Genome public.</title>
        <authorList>
            <person name="Sun Q."/>
        </authorList>
    </citation>
    <scope>NUCLEOTIDE SEQUENCE [LARGE SCALE GENOMIC DNA]</scope>
    <source>
        <strain evidence="2 3">CCM 8864</strain>
    </source>
</reference>
<accession>A0ABS0VVG3</accession>
<proteinExistence type="predicted"/>
<dbReference type="Proteomes" id="UP000625574">
    <property type="component" value="Unassembled WGS sequence"/>
</dbReference>
<evidence type="ECO:0000256" key="1">
    <source>
        <dbReference type="SAM" id="MobiDB-lite"/>
    </source>
</evidence>
<evidence type="ECO:0008006" key="4">
    <source>
        <dbReference type="Google" id="ProtNLM"/>
    </source>
</evidence>
<comment type="caution">
    <text evidence="2">The sequence shown here is derived from an EMBL/GenBank/DDBJ whole genome shotgun (WGS) entry which is preliminary data.</text>
</comment>
<keyword evidence="3" id="KW-1185">Reference proteome</keyword>
<feature type="region of interest" description="Disordered" evidence="1">
    <location>
        <begin position="1"/>
        <end position="20"/>
    </location>
</feature>
<dbReference type="EMBL" id="JAEIOT010000007">
    <property type="protein sequence ID" value="MBI9000757.1"/>
    <property type="molecule type" value="Genomic_DNA"/>
</dbReference>
<organism evidence="2 3">
    <name type="scientific">Corynebacterium marambiense</name>
    <dbReference type="NCBI Taxonomy" id="2765364"/>
    <lineage>
        <taxon>Bacteria</taxon>
        <taxon>Bacillati</taxon>
        <taxon>Actinomycetota</taxon>
        <taxon>Actinomycetes</taxon>
        <taxon>Mycobacteriales</taxon>
        <taxon>Corynebacteriaceae</taxon>
        <taxon>Corynebacterium</taxon>
    </lineage>
</organism>
<sequence length="1230" mass="137878">MELEMPAGDGVAAGGWDGSVRTTKATPWVPEGLSVWELSVNASPSKKADEDYAKRAETPDGTPTDGCTYVEAILRPWTTRNAWATNKRETKVWKDVRALGLDDIETWLEAAPITWAWLSEELELAPYGLRTGLTWWHNWAEQTNPVLTPDVVLAGRGAEVQELQNRIESADSIVTLSGASIEELCAFVAAVAINLDGQGKGQMLARLVFVDALTTWRHLIASPQPLLLVPRTSQLADEIPVDTSHTICVPVLANENADITLPALHATELAAALEGAGVQNEKADTLGRLGRRSLTALRRKIAVKPELQRPRWAETPPSRSSRAILLAGAWKENSLADRSIIELLSGCDYESFKEEITGPLDHPADPLVMQTSGTWHLVSAVDAWILLISKLTHEDLQRFEAAVETVLTEANPALNLPRDKQWRATIDGNIRRHSDDLRRGIAQSLTLLGTYGGNVTTPGGASGSEFANYIVRKLLKWASSDTSGHGWESLADILPLLAEASPEEFLDAVSADSRGDEPLLANMFQDKSDEYHLFSGSSPHTNLLWALERLSWSKRHFARVVTLLARLDEIDPGGRLSNRPSASLAAIFCPWHPESSVELDRRIKVLDMLRRRHTDAAWKLESSMLPEIHDTHFAIDSPTFQTWKPDSISITYGVLWNTTSQAIERCIEDAHTDIQRWTTILEHTGAMRPIDRNRVIDTLDSFIDQPDLPADFRESIWRALEELIDEHQEFSDAEWALPDEDLSKLKKLAGRYHPNSEYSRLARLFQSWNPFIGKRYSGDYERYEHELARHRIAAIKAIESEGGFEAITRLAQDESSVPWAIGTALASIDTSHDEELLGCLAVDEPNLSDIAMMYFSARYKREGFELITDILARDNLTVDQRARLLLVARDNLPEVWNMIAADQELKYRYWTEFQPFGLGHRFDRLDEVCEGFMKVGRYADVLQLISMYARVEKEWAPEIAKRTVQALDALLADEKGQAAASSLQTYIFQQVFDYLEAMSEHLDPGDLTRLEWEYLPALGYETRVPTLSQSLATDPTLFVKIVCILYRAKTTSENRDAVKGDDGEKYSTFTLDKAYRLLNAWDSPPGLVNGAMHEPTLRAWLDQAVELLQACGRVEVGLQQVGQVLGHTPPDPDGIWPGIVVQDLLESVELEHLEKGLYLYIVNSRGITSRDLDEGGDQERELATKYQEKAEAFSDSSPRVAAIFRRVADSYEREARCHEADAERFRRGLQ</sequence>
<gene>
    <name evidence="2" type="ORF">JDV76_07225</name>
</gene>
<name>A0ABS0VVG3_9CORY</name>
<evidence type="ECO:0000313" key="3">
    <source>
        <dbReference type="Proteomes" id="UP000625574"/>
    </source>
</evidence>
<evidence type="ECO:0000313" key="2">
    <source>
        <dbReference type="EMBL" id="MBI9000757.1"/>
    </source>
</evidence>